<dbReference type="GO" id="GO:0016787">
    <property type="term" value="F:hydrolase activity"/>
    <property type="evidence" value="ECO:0007669"/>
    <property type="project" value="UniProtKB-KW"/>
</dbReference>
<keyword evidence="11" id="KW-1185">Reference proteome</keyword>
<evidence type="ECO:0000256" key="4">
    <source>
        <dbReference type="ARBA" id="ARBA00022759"/>
    </source>
</evidence>
<evidence type="ECO:0000259" key="7">
    <source>
        <dbReference type="Pfam" id="PF13976"/>
    </source>
</evidence>
<dbReference type="Proteomes" id="UP000075243">
    <property type="component" value="Unassembled WGS sequence"/>
</dbReference>
<dbReference type="InterPro" id="IPR041373">
    <property type="entry name" value="RT_RNaseH"/>
</dbReference>
<gene>
    <name evidence="10" type="ORF">KK1_038537</name>
</gene>
<dbReference type="EMBL" id="KQ483855">
    <property type="protein sequence ID" value="KYP40137.1"/>
    <property type="molecule type" value="Genomic_DNA"/>
</dbReference>
<dbReference type="Gramene" id="C.cajan_37096.t">
    <property type="protein sequence ID" value="C.cajan_37096.t.cds1"/>
    <property type="gene ID" value="C.cajan_37096"/>
</dbReference>
<keyword evidence="5" id="KW-0378">Hydrolase</keyword>
<keyword evidence="4" id="KW-0255">Endonuclease</keyword>
<dbReference type="InterPro" id="IPR025724">
    <property type="entry name" value="GAG-pre-integrase_dom"/>
</dbReference>
<evidence type="ECO:0000256" key="5">
    <source>
        <dbReference type="ARBA" id="ARBA00022801"/>
    </source>
</evidence>
<evidence type="ECO:0008006" key="12">
    <source>
        <dbReference type="Google" id="ProtNLM"/>
    </source>
</evidence>
<keyword evidence="1" id="KW-0808">Transferase</keyword>
<organism evidence="10 11">
    <name type="scientific">Cajanus cajan</name>
    <name type="common">Pigeon pea</name>
    <name type="synonym">Cajanus indicus</name>
    <dbReference type="NCBI Taxonomy" id="3821"/>
    <lineage>
        <taxon>Eukaryota</taxon>
        <taxon>Viridiplantae</taxon>
        <taxon>Streptophyta</taxon>
        <taxon>Embryophyta</taxon>
        <taxon>Tracheophyta</taxon>
        <taxon>Spermatophyta</taxon>
        <taxon>Magnoliopsida</taxon>
        <taxon>eudicotyledons</taxon>
        <taxon>Gunneridae</taxon>
        <taxon>Pentapetalae</taxon>
        <taxon>rosids</taxon>
        <taxon>fabids</taxon>
        <taxon>Fabales</taxon>
        <taxon>Fabaceae</taxon>
        <taxon>Papilionoideae</taxon>
        <taxon>50 kb inversion clade</taxon>
        <taxon>NPAAA clade</taxon>
        <taxon>indigoferoid/millettioid clade</taxon>
        <taxon>Phaseoleae</taxon>
        <taxon>Cajanus</taxon>
    </lineage>
</organism>
<dbReference type="PANTHER" id="PTHR35046">
    <property type="entry name" value="ZINC KNUCKLE (CCHC-TYPE) FAMILY PROTEIN"/>
    <property type="match status" value="1"/>
</dbReference>
<keyword evidence="3" id="KW-0540">Nuclease</keyword>
<feature type="domain" description="Reverse transcriptase RNase H-like" evidence="8">
    <location>
        <begin position="198"/>
        <end position="234"/>
    </location>
</feature>
<name>A0A151RC95_CAJCA</name>
<keyword evidence="2" id="KW-0548">Nucleotidyltransferase</keyword>
<sequence length="236" mass="26362">MIISTFSALGFSGKSSSPWYFDSGASNHMTNNTRFLTNIKRYLGNLNIHTAGGNQLPIIATGDISSSLTNVFVAPGLTSNLISIGQLVNNDCRVQFSQSGCLVLDQHSGMIIAKGLQVRRLFPIHFSLSPSLSLPLVSCNFVIVDYQVWHRRLGHPNSNVLHDMLKYGFLGNKHTPSLNDIHFHCIPCKLGKSKILPFELYALIRALQVWEHYLVTKEFVIHTDHESLKYLRGQGK</sequence>
<dbReference type="InterPro" id="IPR054722">
    <property type="entry name" value="PolX-like_BBD"/>
</dbReference>
<protein>
    <recommendedName>
        <fullName evidence="12">Retrovirus-related Pol polyprotein from transposon TNT 1-94</fullName>
    </recommendedName>
</protein>
<reference evidence="10" key="1">
    <citation type="journal article" date="2012" name="Nat. Biotechnol.">
        <title>Draft genome sequence of pigeonpea (Cajanus cajan), an orphan legume crop of resource-poor farmers.</title>
        <authorList>
            <person name="Varshney R.K."/>
            <person name="Chen W."/>
            <person name="Li Y."/>
            <person name="Bharti A.K."/>
            <person name="Saxena R.K."/>
            <person name="Schlueter J.A."/>
            <person name="Donoghue M.T."/>
            <person name="Azam S."/>
            <person name="Fan G."/>
            <person name="Whaley A.M."/>
            <person name="Farmer A.D."/>
            <person name="Sheridan J."/>
            <person name="Iwata A."/>
            <person name="Tuteja R."/>
            <person name="Penmetsa R.V."/>
            <person name="Wu W."/>
            <person name="Upadhyaya H.D."/>
            <person name="Yang S.P."/>
            <person name="Shah T."/>
            <person name="Saxena K.B."/>
            <person name="Michael T."/>
            <person name="McCombie W.R."/>
            <person name="Yang B."/>
            <person name="Zhang G."/>
            <person name="Yang H."/>
            <person name="Wang J."/>
            <person name="Spillane C."/>
            <person name="Cook D.R."/>
            <person name="May G.D."/>
            <person name="Xu X."/>
            <person name="Jackson S.A."/>
        </authorList>
    </citation>
    <scope>NUCLEOTIDE SEQUENCE [LARGE SCALE GENOMIC DNA]</scope>
</reference>
<proteinExistence type="predicted"/>
<evidence type="ECO:0000256" key="3">
    <source>
        <dbReference type="ARBA" id="ARBA00022722"/>
    </source>
</evidence>
<dbReference type="GO" id="GO:0003964">
    <property type="term" value="F:RNA-directed DNA polymerase activity"/>
    <property type="evidence" value="ECO:0007669"/>
    <property type="project" value="UniProtKB-KW"/>
</dbReference>
<keyword evidence="6" id="KW-0695">RNA-directed DNA polymerase</keyword>
<dbReference type="Pfam" id="PF17917">
    <property type="entry name" value="RT_RNaseH"/>
    <property type="match status" value="1"/>
</dbReference>
<evidence type="ECO:0000313" key="11">
    <source>
        <dbReference type="Proteomes" id="UP000075243"/>
    </source>
</evidence>
<evidence type="ECO:0000256" key="2">
    <source>
        <dbReference type="ARBA" id="ARBA00022695"/>
    </source>
</evidence>
<accession>A0A151RC95</accession>
<dbReference type="PANTHER" id="PTHR35046:SF9">
    <property type="entry name" value="RNA-DIRECTED DNA POLYMERASE"/>
    <property type="match status" value="1"/>
</dbReference>
<evidence type="ECO:0000256" key="1">
    <source>
        <dbReference type="ARBA" id="ARBA00022679"/>
    </source>
</evidence>
<evidence type="ECO:0000313" key="10">
    <source>
        <dbReference type="EMBL" id="KYP40137.1"/>
    </source>
</evidence>
<dbReference type="Pfam" id="PF13976">
    <property type="entry name" value="gag_pre-integrs"/>
    <property type="match status" value="1"/>
</dbReference>
<evidence type="ECO:0000256" key="6">
    <source>
        <dbReference type="ARBA" id="ARBA00022918"/>
    </source>
</evidence>
<evidence type="ECO:0000259" key="8">
    <source>
        <dbReference type="Pfam" id="PF17917"/>
    </source>
</evidence>
<dbReference type="GO" id="GO:0004519">
    <property type="term" value="F:endonuclease activity"/>
    <property type="evidence" value="ECO:0007669"/>
    <property type="project" value="UniProtKB-KW"/>
</dbReference>
<dbReference type="Pfam" id="PF22936">
    <property type="entry name" value="Pol_BBD"/>
    <property type="match status" value="1"/>
</dbReference>
<feature type="domain" description="GAG-pre-integrase" evidence="7">
    <location>
        <begin position="131"/>
        <end position="193"/>
    </location>
</feature>
<evidence type="ECO:0000259" key="9">
    <source>
        <dbReference type="Pfam" id="PF22936"/>
    </source>
</evidence>
<dbReference type="AlphaFoldDB" id="A0A151RC95"/>
<feature type="domain" description="Retrovirus-related Pol polyprotein from transposon TNT 1-94-like beta-barrel" evidence="9">
    <location>
        <begin position="19"/>
        <end position="91"/>
    </location>
</feature>